<protein>
    <submittedName>
        <fullName evidence="1">Uncharacterized protein</fullName>
    </submittedName>
</protein>
<dbReference type="Proteomes" id="UP000236745">
    <property type="component" value="Unassembled WGS sequence"/>
</dbReference>
<gene>
    <name evidence="1" type="ORF">SAMN05444390_10616</name>
</gene>
<evidence type="ECO:0000313" key="1">
    <source>
        <dbReference type="EMBL" id="SEG83723.1"/>
    </source>
</evidence>
<name>A0A1H6DG30_9GAMM</name>
<dbReference type="EMBL" id="FNVQ01000006">
    <property type="protein sequence ID" value="SEG83723.1"/>
    <property type="molecule type" value="Genomic_DNA"/>
</dbReference>
<accession>A0A1H6DG30</accession>
<sequence>MVLTDLNIEPQHSFSSAGFACWRVKGLVTDKALNNPKPPLLFGRLRRLPCASSLKKRVDTSP</sequence>
<organism evidence="1 2">
    <name type="scientific">Marinobacterium lutimaris</name>
    <dbReference type="NCBI Taxonomy" id="568106"/>
    <lineage>
        <taxon>Bacteria</taxon>
        <taxon>Pseudomonadati</taxon>
        <taxon>Pseudomonadota</taxon>
        <taxon>Gammaproteobacteria</taxon>
        <taxon>Oceanospirillales</taxon>
        <taxon>Oceanospirillaceae</taxon>
        <taxon>Marinobacterium</taxon>
    </lineage>
</organism>
<reference evidence="1 2" key="1">
    <citation type="submission" date="2016-10" db="EMBL/GenBank/DDBJ databases">
        <authorList>
            <person name="de Groot N.N."/>
        </authorList>
    </citation>
    <scope>NUCLEOTIDE SEQUENCE [LARGE SCALE GENOMIC DNA]</scope>
    <source>
        <strain evidence="1 2">DSM 22012</strain>
    </source>
</reference>
<dbReference type="AlphaFoldDB" id="A0A1H6DG30"/>
<evidence type="ECO:0000313" key="2">
    <source>
        <dbReference type="Proteomes" id="UP000236745"/>
    </source>
</evidence>
<keyword evidence="2" id="KW-1185">Reference proteome</keyword>
<proteinExistence type="predicted"/>